<organism evidence="4 5">
    <name type="scientific">Helobdella robusta</name>
    <name type="common">Californian leech</name>
    <dbReference type="NCBI Taxonomy" id="6412"/>
    <lineage>
        <taxon>Eukaryota</taxon>
        <taxon>Metazoa</taxon>
        <taxon>Spiralia</taxon>
        <taxon>Lophotrochozoa</taxon>
        <taxon>Annelida</taxon>
        <taxon>Clitellata</taxon>
        <taxon>Hirudinea</taxon>
        <taxon>Rhynchobdellida</taxon>
        <taxon>Glossiphoniidae</taxon>
        <taxon>Helobdella</taxon>
    </lineage>
</organism>
<sequence length="181" mass="20549">MTAQKFSQISLCLLVIFLTLTSTLSKQPSDPRNSRCHFLRKIANKEDIKFCWNDLRLPKDLIPQSYEVLIHPDLQKSTFSGWSNVEVTVKKSTGSIVLHSKNLTISSVNIRYKDLNDAVTVKKWRLDESLEQMQVELSTPLVAGSSILPNISFTGVIRTDSLGFYLTSYKTKENVVRLNNI</sequence>
<dbReference type="PANTHER" id="PTHR11533">
    <property type="entry name" value="PROTEASE M1 ZINC METALLOPROTEASE"/>
    <property type="match status" value="1"/>
</dbReference>
<dbReference type="AlphaFoldDB" id="T1FEC8"/>
<reference evidence="5" key="1">
    <citation type="submission" date="2012-12" db="EMBL/GenBank/DDBJ databases">
        <authorList>
            <person name="Hellsten U."/>
            <person name="Grimwood J."/>
            <person name="Chapman J.A."/>
            <person name="Shapiro H."/>
            <person name="Aerts A."/>
            <person name="Otillar R.P."/>
            <person name="Terry A.Y."/>
            <person name="Boore J.L."/>
            <person name="Simakov O."/>
            <person name="Marletaz F."/>
            <person name="Cho S.-J."/>
            <person name="Edsinger-Gonzales E."/>
            <person name="Havlak P."/>
            <person name="Kuo D.-H."/>
            <person name="Larsson T."/>
            <person name="Lv J."/>
            <person name="Arendt D."/>
            <person name="Savage R."/>
            <person name="Osoegawa K."/>
            <person name="de Jong P."/>
            <person name="Lindberg D.R."/>
            <person name="Seaver E.C."/>
            <person name="Weisblat D.A."/>
            <person name="Putnam N.H."/>
            <person name="Grigoriev I.V."/>
            <person name="Rokhsar D.S."/>
        </authorList>
    </citation>
    <scope>NUCLEOTIDE SEQUENCE</scope>
</reference>
<dbReference type="Proteomes" id="UP000015101">
    <property type="component" value="Unassembled WGS sequence"/>
</dbReference>
<keyword evidence="5" id="KW-1185">Reference proteome</keyword>
<dbReference type="KEGG" id="hro:HELRODRAFT_179204"/>
<dbReference type="EMBL" id="AMQM01006775">
    <property type="status" value="NOT_ANNOTATED_CDS"/>
    <property type="molecule type" value="Genomic_DNA"/>
</dbReference>
<dbReference type="eggNOG" id="KOG1046">
    <property type="taxonomic scope" value="Eukaryota"/>
</dbReference>
<dbReference type="EMBL" id="KB097510">
    <property type="protein sequence ID" value="ESN95733.1"/>
    <property type="molecule type" value="Genomic_DNA"/>
</dbReference>
<dbReference type="RefSeq" id="XP_009026288.1">
    <property type="nucleotide sequence ID" value="XM_009028040.1"/>
</dbReference>
<dbReference type="PANTHER" id="PTHR11533:SF299">
    <property type="entry name" value="AMINOPEPTIDASE"/>
    <property type="match status" value="1"/>
</dbReference>
<dbReference type="InParanoid" id="T1FEC8"/>
<dbReference type="InterPro" id="IPR050344">
    <property type="entry name" value="Peptidase_M1_aminopeptidases"/>
</dbReference>
<accession>T1FEC8</accession>
<evidence type="ECO:0000259" key="2">
    <source>
        <dbReference type="Pfam" id="PF17900"/>
    </source>
</evidence>
<protein>
    <recommendedName>
        <fullName evidence="2">Aminopeptidase N-like N-terminal domain-containing protein</fullName>
    </recommendedName>
</protein>
<name>T1FEC8_HELRO</name>
<dbReference type="InterPro" id="IPR045357">
    <property type="entry name" value="Aminopeptidase_N-like_N"/>
</dbReference>
<dbReference type="Gene3D" id="2.60.40.1730">
    <property type="entry name" value="tricorn interacting facor f3 domain"/>
    <property type="match status" value="1"/>
</dbReference>
<feature type="chain" id="PRO_5010980589" description="Aminopeptidase N-like N-terminal domain-containing protein" evidence="1">
    <location>
        <begin position="26"/>
        <end position="181"/>
    </location>
</feature>
<evidence type="ECO:0000313" key="5">
    <source>
        <dbReference type="Proteomes" id="UP000015101"/>
    </source>
</evidence>
<dbReference type="HOGENOM" id="CLU_1519521_0_0_1"/>
<evidence type="ECO:0000256" key="1">
    <source>
        <dbReference type="SAM" id="SignalP"/>
    </source>
</evidence>
<proteinExistence type="predicted"/>
<evidence type="ECO:0000313" key="3">
    <source>
        <dbReference type="EMBL" id="ESN95733.1"/>
    </source>
</evidence>
<dbReference type="GeneID" id="20207177"/>
<reference evidence="4" key="3">
    <citation type="submission" date="2015-06" db="UniProtKB">
        <authorList>
            <consortium name="EnsemblMetazoa"/>
        </authorList>
    </citation>
    <scope>IDENTIFICATION</scope>
</reference>
<gene>
    <name evidence="4" type="primary">20207177</name>
    <name evidence="3" type="ORF">HELRODRAFT_179204</name>
</gene>
<reference evidence="3 5" key="2">
    <citation type="journal article" date="2013" name="Nature">
        <title>Insights into bilaterian evolution from three spiralian genomes.</title>
        <authorList>
            <person name="Simakov O."/>
            <person name="Marletaz F."/>
            <person name="Cho S.J."/>
            <person name="Edsinger-Gonzales E."/>
            <person name="Havlak P."/>
            <person name="Hellsten U."/>
            <person name="Kuo D.H."/>
            <person name="Larsson T."/>
            <person name="Lv J."/>
            <person name="Arendt D."/>
            <person name="Savage R."/>
            <person name="Osoegawa K."/>
            <person name="de Jong P."/>
            <person name="Grimwood J."/>
            <person name="Chapman J.A."/>
            <person name="Shapiro H."/>
            <person name="Aerts A."/>
            <person name="Otillar R.P."/>
            <person name="Terry A.Y."/>
            <person name="Boore J.L."/>
            <person name="Grigoriev I.V."/>
            <person name="Lindberg D.R."/>
            <person name="Seaver E.C."/>
            <person name="Weisblat D.A."/>
            <person name="Putnam N.H."/>
            <person name="Rokhsar D.S."/>
        </authorList>
    </citation>
    <scope>NUCLEOTIDE SEQUENCE</scope>
</reference>
<dbReference type="OMA" id="ICCRRAC"/>
<feature type="signal peptide" evidence="1">
    <location>
        <begin position="1"/>
        <end position="25"/>
    </location>
</feature>
<dbReference type="SUPFAM" id="SSF63737">
    <property type="entry name" value="Leukotriene A4 hydrolase N-terminal domain"/>
    <property type="match status" value="1"/>
</dbReference>
<evidence type="ECO:0000313" key="4">
    <source>
        <dbReference type="EnsemblMetazoa" id="HelroP179204"/>
    </source>
</evidence>
<keyword evidence="1" id="KW-0732">Signal</keyword>
<dbReference type="Pfam" id="PF17900">
    <property type="entry name" value="Peptidase_M1_N"/>
    <property type="match status" value="1"/>
</dbReference>
<dbReference type="OrthoDB" id="10031169at2759"/>
<dbReference type="CTD" id="20207177"/>
<feature type="domain" description="Aminopeptidase N-like N-terminal" evidence="2">
    <location>
        <begin position="63"/>
        <end position="173"/>
    </location>
</feature>
<dbReference type="EnsemblMetazoa" id="HelroT179204">
    <property type="protein sequence ID" value="HelroP179204"/>
    <property type="gene ID" value="HelroG179204"/>
</dbReference>
<dbReference type="InterPro" id="IPR042097">
    <property type="entry name" value="Aminopeptidase_N-like_N_sf"/>
</dbReference>